<gene>
    <name evidence="5" type="ORF">UNSW3_817</name>
</gene>
<feature type="domain" description="GGDEF" evidence="4">
    <location>
        <begin position="224"/>
        <end position="355"/>
    </location>
</feature>
<dbReference type="InterPro" id="IPR050469">
    <property type="entry name" value="Diguanylate_Cyclase"/>
</dbReference>
<keyword evidence="3" id="KW-0812">Transmembrane</keyword>
<evidence type="ECO:0000256" key="2">
    <source>
        <dbReference type="ARBA" id="ARBA00034247"/>
    </source>
</evidence>
<feature type="transmembrane region" description="Helical" evidence="3">
    <location>
        <begin position="82"/>
        <end position="110"/>
    </location>
</feature>
<feature type="transmembrane region" description="Helical" evidence="3">
    <location>
        <begin position="146"/>
        <end position="164"/>
    </location>
</feature>
<dbReference type="InterPro" id="IPR043128">
    <property type="entry name" value="Rev_trsase/Diguanyl_cyclase"/>
</dbReference>
<dbReference type="SUPFAM" id="SSF55073">
    <property type="entry name" value="Nucleotide cyclase"/>
    <property type="match status" value="1"/>
</dbReference>
<evidence type="ECO:0000256" key="3">
    <source>
        <dbReference type="SAM" id="Phobius"/>
    </source>
</evidence>
<dbReference type="EC" id="2.7.7.65" evidence="1"/>
<comment type="caution">
    <text evidence="5">The sequence shown here is derived from an EMBL/GenBank/DDBJ whole genome shotgun (WGS) entry which is preliminary data.</text>
</comment>
<feature type="transmembrane region" description="Helical" evidence="3">
    <location>
        <begin position="21"/>
        <end position="38"/>
    </location>
</feature>
<dbReference type="PATRIC" id="fig|1242966.3.peg.498"/>
<feature type="transmembrane region" description="Helical" evidence="3">
    <location>
        <begin position="44"/>
        <end position="61"/>
    </location>
</feature>
<dbReference type="PANTHER" id="PTHR45138:SF9">
    <property type="entry name" value="DIGUANYLATE CYCLASE DGCM-RELATED"/>
    <property type="match status" value="1"/>
</dbReference>
<dbReference type="Pfam" id="PF00990">
    <property type="entry name" value="GGDEF"/>
    <property type="match status" value="1"/>
</dbReference>
<keyword evidence="3" id="KW-0472">Membrane</keyword>
<dbReference type="GO" id="GO:0052621">
    <property type="term" value="F:diguanylate cyclase activity"/>
    <property type="evidence" value="ECO:0007669"/>
    <property type="project" value="UniProtKB-EC"/>
</dbReference>
<keyword evidence="3" id="KW-1133">Transmembrane helix</keyword>
<name>U2EZR2_9BACT</name>
<dbReference type="Proteomes" id="UP000016636">
    <property type="component" value="Unassembled WGS sequence"/>
</dbReference>
<dbReference type="InterPro" id="IPR000160">
    <property type="entry name" value="GGDEF_dom"/>
</dbReference>
<dbReference type="PROSITE" id="PS50887">
    <property type="entry name" value="GGDEF"/>
    <property type="match status" value="1"/>
</dbReference>
<dbReference type="PANTHER" id="PTHR45138">
    <property type="entry name" value="REGULATORY COMPONENTS OF SENSORY TRANSDUCTION SYSTEM"/>
    <property type="match status" value="1"/>
</dbReference>
<dbReference type="CDD" id="cd01949">
    <property type="entry name" value="GGDEF"/>
    <property type="match status" value="1"/>
</dbReference>
<dbReference type="Gene3D" id="3.30.70.270">
    <property type="match status" value="1"/>
</dbReference>
<feature type="transmembrane region" description="Helical" evidence="3">
    <location>
        <begin position="116"/>
        <end position="134"/>
    </location>
</feature>
<reference evidence="5 6" key="1">
    <citation type="journal article" date="2013" name="BMC Genomics">
        <title>Comparative genomics of Campylobacter concisus isolates reveals genetic diversity and provides insights into disease association.</title>
        <authorList>
            <person name="Deshpande N.P."/>
            <person name="Kaakoush N.O."/>
            <person name="Wilkins M.R."/>
            <person name="Mitchell H.M."/>
        </authorList>
    </citation>
    <scope>NUCLEOTIDE SEQUENCE [LARGE SCALE GENOMIC DNA]</scope>
    <source>
        <strain evidence="5 6">UNSW3</strain>
    </source>
</reference>
<organism evidence="5 6">
    <name type="scientific">Campylobacter concisus UNSW3</name>
    <dbReference type="NCBI Taxonomy" id="1242966"/>
    <lineage>
        <taxon>Bacteria</taxon>
        <taxon>Pseudomonadati</taxon>
        <taxon>Campylobacterota</taxon>
        <taxon>Epsilonproteobacteria</taxon>
        <taxon>Campylobacterales</taxon>
        <taxon>Campylobacteraceae</taxon>
        <taxon>Campylobacter</taxon>
    </lineage>
</organism>
<evidence type="ECO:0000313" key="5">
    <source>
        <dbReference type="EMBL" id="ERJ23442.1"/>
    </source>
</evidence>
<evidence type="ECO:0000313" key="6">
    <source>
        <dbReference type="Proteomes" id="UP000016636"/>
    </source>
</evidence>
<evidence type="ECO:0000259" key="4">
    <source>
        <dbReference type="PROSITE" id="PS50887"/>
    </source>
</evidence>
<evidence type="ECO:0000256" key="1">
    <source>
        <dbReference type="ARBA" id="ARBA00012528"/>
    </source>
</evidence>
<dbReference type="NCBIfam" id="TIGR00254">
    <property type="entry name" value="GGDEF"/>
    <property type="match status" value="1"/>
</dbReference>
<protein>
    <recommendedName>
        <fullName evidence="1">diguanylate cyclase</fullName>
        <ecNumber evidence="1">2.7.7.65</ecNumber>
    </recommendedName>
</protein>
<comment type="catalytic activity">
    <reaction evidence="2">
        <text>2 GTP = 3',3'-c-di-GMP + 2 diphosphate</text>
        <dbReference type="Rhea" id="RHEA:24898"/>
        <dbReference type="ChEBI" id="CHEBI:33019"/>
        <dbReference type="ChEBI" id="CHEBI:37565"/>
        <dbReference type="ChEBI" id="CHEBI:58805"/>
        <dbReference type="EC" id="2.7.7.65"/>
    </reaction>
</comment>
<dbReference type="InterPro" id="IPR029787">
    <property type="entry name" value="Nucleotide_cyclase"/>
</dbReference>
<dbReference type="SMART" id="SM00267">
    <property type="entry name" value="GGDEF"/>
    <property type="match status" value="1"/>
</dbReference>
<dbReference type="FunFam" id="3.30.70.270:FF:000001">
    <property type="entry name" value="Diguanylate cyclase domain protein"/>
    <property type="match status" value="1"/>
</dbReference>
<dbReference type="EMBL" id="ANNE01000003">
    <property type="protein sequence ID" value="ERJ23442.1"/>
    <property type="molecule type" value="Genomic_DNA"/>
</dbReference>
<accession>U2EZR2</accession>
<sequence>MVQEFIEQDSYKAIDDIYKTILNVAIVSNLIAILVFGFFSESLLIVFICLLFFCINIPLRLKFDVKKRYLISALFHINTTALVIAGVINIGWGCGIWITLLGVVLINYFLSFKQKIIIYIVSLVELFVLIWLYFSYKDSQTIASDTLLKTVTFLSICFTYYIVIRLSSFADAITSSNYIQITNEKTNIEENAKYDFLTGLLNRRSIERILKYELNELIDKYNDTNLIIMLGDIDNFKQINDTYGHSVGDEILKNIAKALKDTFRENDYVCRWGGEEFLAILPNVKTNDVKKIENRLNARIAKVKLPNQSVVTMTFGLVFCANGVSIDINTVIDIADKKLYNGKKNGKDRIEYAILKKGYTHYDNA</sequence>
<dbReference type="AlphaFoldDB" id="U2EZR2"/>
<proteinExistence type="predicted"/>